<dbReference type="EMBL" id="FUZZ01000004">
    <property type="protein sequence ID" value="SKD09034.1"/>
    <property type="molecule type" value="Genomic_DNA"/>
</dbReference>
<dbReference type="AlphaFoldDB" id="A0A1T5P8D9"/>
<dbReference type="SMART" id="SM00829">
    <property type="entry name" value="PKS_ER"/>
    <property type="match status" value="1"/>
</dbReference>
<dbReference type="Pfam" id="PF08240">
    <property type="entry name" value="ADH_N"/>
    <property type="match status" value="1"/>
</dbReference>
<evidence type="ECO:0000313" key="3">
    <source>
        <dbReference type="Proteomes" id="UP000190166"/>
    </source>
</evidence>
<dbReference type="InterPro" id="IPR052733">
    <property type="entry name" value="Chloroplast_QOR"/>
</dbReference>
<proteinExistence type="predicted"/>
<accession>A0A1T5P8D9</accession>
<dbReference type="PANTHER" id="PTHR44013">
    <property type="entry name" value="ZINC-TYPE ALCOHOL DEHYDROGENASE-LIKE PROTEIN C16A3.02C"/>
    <property type="match status" value="1"/>
</dbReference>
<dbReference type="RefSeq" id="WP_079472179.1">
    <property type="nucleotide sequence ID" value="NZ_FUZZ01000004.1"/>
</dbReference>
<dbReference type="Gene3D" id="3.90.180.10">
    <property type="entry name" value="Medium-chain alcohol dehydrogenases, catalytic domain"/>
    <property type="match status" value="1"/>
</dbReference>
<sequence>MKRIVYDKYGSVDDLHAVEVNKPIPDKEQILIKVKAVSINPLDWKILMGEVKLVSGKKFPKSVGCDFSGTIESIGQGIQKFKAGDDVFGVINPFKEGVLGEYILVNEKEIARKPANLSFEHAAAIPTAGQSALQMLTKNVNSIKGKEILINGASAGVGMFAIQIAKSQGAIVTAVSSAKGHHLLKKWGSDYVIDYNKEEVTNLRKQFDVIIELSAKLPFRKVKKLMKPESTYITVIPSLWNFVHSFSNNIVSGKKYKILLMKSDTESLNRLASDALKGIDIHISKTYPMSDYKEAYKTIIKEGALGKVVFNILS</sequence>
<dbReference type="CDD" id="cd08267">
    <property type="entry name" value="MDR1"/>
    <property type="match status" value="1"/>
</dbReference>
<dbReference type="SUPFAM" id="SSF50129">
    <property type="entry name" value="GroES-like"/>
    <property type="match status" value="1"/>
</dbReference>
<gene>
    <name evidence="2" type="ORF">SAMN05660461_4912</name>
</gene>
<protein>
    <submittedName>
        <fullName evidence="2">NADPH:quinone reductase</fullName>
    </submittedName>
</protein>
<dbReference type="Pfam" id="PF13602">
    <property type="entry name" value="ADH_zinc_N_2"/>
    <property type="match status" value="1"/>
</dbReference>
<reference evidence="2 3" key="1">
    <citation type="submission" date="2017-02" db="EMBL/GenBank/DDBJ databases">
        <authorList>
            <person name="Peterson S.W."/>
        </authorList>
    </citation>
    <scope>NUCLEOTIDE SEQUENCE [LARGE SCALE GENOMIC DNA]</scope>
    <source>
        <strain evidence="2 3">DSM 18108</strain>
    </source>
</reference>
<dbReference type="InterPro" id="IPR013154">
    <property type="entry name" value="ADH-like_N"/>
</dbReference>
<dbReference type="InterPro" id="IPR011032">
    <property type="entry name" value="GroES-like_sf"/>
</dbReference>
<dbReference type="InterPro" id="IPR020843">
    <property type="entry name" value="ER"/>
</dbReference>
<dbReference type="GO" id="GO:0016491">
    <property type="term" value="F:oxidoreductase activity"/>
    <property type="evidence" value="ECO:0007669"/>
    <property type="project" value="InterPro"/>
</dbReference>
<dbReference type="Proteomes" id="UP000190166">
    <property type="component" value="Unassembled WGS sequence"/>
</dbReference>
<organism evidence="2 3">
    <name type="scientific">Chitinophaga ginsengisegetis</name>
    <dbReference type="NCBI Taxonomy" id="393003"/>
    <lineage>
        <taxon>Bacteria</taxon>
        <taxon>Pseudomonadati</taxon>
        <taxon>Bacteroidota</taxon>
        <taxon>Chitinophagia</taxon>
        <taxon>Chitinophagales</taxon>
        <taxon>Chitinophagaceae</taxon>
        <taxon>Chitinophaga</taxon>
    </lineage>
</organism>
<dbReference type="Gene3D" id="3.40.50.720">
    <property type="entry name" value="NAD(P)-binding Rossmann-like Domain"/>
    <property type="match status" value="1"/>
</dbReference>
<dbReference type="PANTHER" id="PTHR44013:SF1">
    <property type="entry name" value="ZINC-TYPE ALCOHOL DEHYDROGENASE-LIKE PROTEIN C16A3.02C"/>
    <property type="match status" value="1"/>
</dbReference>
<dbReference type="InterPro" id="IPR036291">
    <property type="entry name" value="NAD(P)-bd_dom_sf"/>
</dbReference>
<evidence type="ECO:0000259" key="1">
    <source>
        <dbReference type="SMART" id="SM00829"/>
    </source>
</evidence>
<dbReference type="STRING" id="393003.SAMN05660461_4912"/>
<evidence type="ECO:0000313" key="2">
    <source>
        <dbReference type="EMBL" id="SKD09034.1"/>
    </source>
</evidence>
<name>A0A1T5P8D9_9BACT</name>
<feature type="domain" description="Enoyl reductase (ER)" evidence="1">
    <location>
        <begin position="10"/>
        <end position="310"/>
    </location>
</feature>
<dbReference type="SUPFAM" id="SSF51735">
    <property type="entry name" value="NAD(P)-binding Rossmann-fold domains"/>
    <property type="match status" value="1"/>
</dbReference>
<keyword evidence="3" id="KW-1185">Reference proteome</keyword>